<proteinExistence type="predicted"/>
<dbReference type="AlphaFoldDB" id="A0A1N7N2M7"/>
<dbReference type="RefSeq" id="WP_076551909.1">
    <property type="nucleotide sequence ID" value="NZ_FTOL01000003.1"/>
</dbReference>
<keyword evidence="2" id="KW-1185">Reference proteome</keyword>
<dbReference type="Proteomes" id="UP000186744">
    <property type="component" value="Unassembled WGS sequence"/>
</dbReference>
<name>A0A1N7N2M7_9FLAO</name>
<dbReference type="Pfam" id="PF09697">
    <property type="entry name" value="Porph_ging"/>
    <property type="match status" value="1"/>
</dbReference>
<evidence type="ECO:0000313" key="2">
    <source>
        <dbReference type="Proteomes" id="UP000186744"/>
    </source>
</evidence>
<organism evidence="1 2">
    <name type="scientific">Chryseobacterium ureilyticum</name>
    <dbReference type="NCBI Taxonomy" id="373668"/>
    <lineage>
        <taxon>Bacteria</taxon>
        <taxon>Pseudomonadati</taxon>
        <taxon>Bacteroidota</taxon>
        <taxon>Flavobacteriia</taxon>
        <taxon>Flavobacteriales</taxon>
        <taxon>Weeksellaceae</taxon>
        <taxon>Chryseobacterium group</taxon>
        <taxon>Chryseobacterium</taxon>
    </lineage>
</organism>
<dbReference type="NCBIfam" id="TIGR01200">
    <property type="entry name" value="GLPGLI"/>
    <property type="match status" value="1"/>
</dbReference>
<dbReference type="STRING" id="373668.SAMN05421786_103154"/>
<dbReference type="InterPro" id="IPR005901">
    <property type="entry name" value="GLPGLI"/>
</dbReference>
<evidence type="ECO:0000313" key="1">
    <source>
        <dbReference type="EMBL" id="SIS92585.1"/>
    </source>
</evidence>
<reference evidence="2" key="1">
    <citation type="submission" date="2017-01" db="EMBL/GenBank/DDBJ databases">
        <authorList>
            <person name="Varghese N."/>
            <person name="Submissions S."/>
        </authorList>
    </citation>
    <scope>NUCLEOTIDE SEQUENCE [LARGE SCALE GENOMIC DNA]</scope>
    <source>
        <strain evidence="2">DSM 18017</strain>
    </source>
</reference>
<dbReference type="EMBL" id="FTOL01000003">
    <property type="protein sequence ID" value="SIS92585.1"/>
    <property type="molecule type" value="Genomic_DNA"/>
</dbReference>
<accession>A0A1N7N2M7</accession>
<dbReference type="OrthoDB" id="1440774at2"/>
<gene>
    <name evidence="1" type="ORF">SAMN05421786_103154</name>
</gene>
<protein>
    <submittedName>
        <fullName evidence="1">GLPGLI family protein</fullName>
    </submittedName>
</protein>
<sequence>MKYYLFIFSFIIILTNGQSIITPNFSIKTSPYEVTNYGISSYNIYYRVNFLDNALSSTSNKEVMCILELGDNNISKFLDYNQIKIDSLDERFSGQDRIGSEEMADYLKVRVLWNNVVFKNNNLLIVQDRFKSVYQYEENQPKLNWNLESGEKILLGSKCNNATVHYRGRDYIAWYTTDIPINNGPYIFGGLPGLILEIEDVDKKYTFEAVGITKTPKPIYLRKEKNILKTTREKFRNVQRAYKENPSAFYSGKAYNEDGTPIVLKQQNIKYEPMEIE</sequence>